<keyword evidence="3" id="KW-0963">Cytoplasm</keyword>
<evidence type="ECO:0000256" key="1">
    <source>
        <dbReference type="ARBA" id="ARBA00004496"/>
    </source>
</evidence>
<name>A0A1E5BYV0_9GAMM</name>
<dbReference type="PROSITE" id="PS00372">
    <property type="entry name" value="PTS_EIIA_TYPE_2_HIS"/>
    <property type="match status" value="1"/>
</dbReference>
<gene>
    <name evidence="8" type="primary">cmtB</name>
    <name evidence="8" type="ORF">A1OK_15780</name>
</gene>
<dbReference type="RefSeq" id="WP_016959288.1">
    <property type="nucleotide sequence ID" value="NZ_AJWN02000094.1"/>
</dbReference>
<comment type="caution">
    <text evidence="8">The sequence shown here is derived from an EMBL/GenBank/DDBJ whole genome shotgun (WGS) entry which is preliminary data.</text>
</comment>
<keyword evidence="9" id="KW-1185">Reference proteome</keyword>
<keyword evidence="2" id="KW-0813">Transport</keyword>
<keyword evidence="5" id="KW-0598">Phosphotransferase system</keyword>
<protein>
    <submittedName>
        <fullName evidence="8">PTS mannitol transporter subunit IIA</fullName>
    </submittedName>
</protein>
<dbReference type="InterPro" id="IPR016152">
    <property type="entry name" value="PTrfase/Anion_transptr"/>
</dbReference>
<comment type="subcellular location">
    <subcellularLocation>
        <location evidence="1">Cytoplasm</location>
    </subcellularLocation>
</comment>
<dbReference type="GO" id="GO:0009401">
    <property type="term" value="P:phosphoenolpyruvate-dependent sugar phosphotransferase system"/>
    <property type="evidence" value="ECO:0007669"/>
    <property type="project" value="UniProtKB-KW"/>
</dbReference>
<dbReference type="SUPFAM" id="SSF55804">
    <property type="entry name" value="Phoshotransferase/anion transport protein"/>
    <property type="match status" value="1"/>
</dbReference>
<dbReference type="Pfam" id="PF00359">
    <property type="entry name" value="PTS_EIIA_2"/>
    <property type="match status" value="1"/>
</dbReference>
<evidence type="ECO:0000256" key="3">
    <source>
        <dbReference type="ARBA" id="ARBA00022490"/>
    </source>
</evidence>
<dbReference type="PROSITE" id="PS51094">
    <property type="entry name" value="PTS_EIIA_TYPE_2"/>
    <property type="match status" value="1"/>
</dbReference>
<dbReference type="PANTHER" id="PTHR36203">
    <property type="entry name" value="ASCORBATE-SPECIFIC PTS SYSTEM EIIA COMPONENT"/>
    <property type="match status" value="1"/>
</dbReference>
<accession>A0A1E5BYV0</accession>
<dbReference type="InterPro" id="IPR051351">
    <property type="entry name" value="Ascorbate-PTS_EIIA_comp"/>
</dbReference>
<dbReference type="AlphaFoldDB" id="A0A1E5BYV0"/>
<reference evidence="8 9" key="1">
    <citation type="journal article" date="2012" name="Science">
        <title>Ecological populations of bacteria act as socially cohesive units of antibiotic production and resistance.</title>
        <authorList>
            <person name="Cordero O.X."/>
            <person name="Wildschutte H."/>
            <person name="Kirkup B."/>
            <person name="Proehl S."/>
            <person name="Ngo L."/>
            <person name="Hussain F."/>
            <person name="Le Roux F."/>
            <person name="Mincer T."/>
            <person name="Polz M.F."/>
        </authorList>
    </citation>
    <scope>NUCLEOTIDE SEQUENCE [LARGE SCALE GENOMIC DNA]</scope>
    <source>
        <strain evidence="8 9">FF-454</strain>
    </source>
</reference>
<keyword evidence="4" id="KW-0808">Transferase</keyword>
<sequence length="147" mass="16342">MLSTLLSEQRISIIDSASDWENAIDLVCAPLIESGDIKTDYKDAIVKTTLDLGPYYVLAPMIAMPHARPEEGVVNNSLSLLIVRNGVEFHSEDNDPVKLLLLLAAKDSNQHIELITSISEFFCNDEDVLAVINAQNTQEIIEIIKKY</sequence>
<keyword evidence="6" id="KW-0418">Kinase</keyword>
<evidence type="ECO:0000313" key="9">
    <source>
        <dbReference type="Proteomes" id="UP000095039"/>
    </source>
</evidence>
<organism evidence="8 9">
    <name type="scientific">Enterovibrio norvegicus FF-454</name>
    <dbReference type="NCBI Taxonomy" id="1185651"/>
    <lineage>
        <taxon>Bacteria</taxon>
        <taxon>Pseudomonadati</taxon>
        <taxon>Pseudomonadota</taxon>
        <taxon>Gammaproteobacteria</taxon>
        <taxon>Vibrionales</taxon>
        <taxon>Vibrionaceae</taxon>
        <taxon>Enterovibrio</taxon>
    </lineage>
</organism>
<dbReference type="CDD" id="cd00211">
    <property type="entry name" value="PTS_IIA_fru"/>
    <property type="match status" value="1"/>
</dbReference>
<dbReference type="PANTHER" id="PTHR36203:SF4">
    <property type="entry name" value="MANNITOL-SPECIFIC CRYPTIC PHOSPHOTRANSFERASE ENZYME IIA COMPONENT"/>
    <property type="match status" value="1"/>
</dbReference>
<feature type="domain" description="PTS EIIA type-2" evidence="7">
    <location>
        <begin position="4"/>
        <end position="147"/>
    </location>
</feature>
<evidence type="ECO:0000256" key="2">
    <source>
        <dbReference type="ARBA" id="ARBA00022448"/>
    </source>
</evidence>
<dbReference type="InterPro" id="IPR002178">
    <property type="entry name" value="PTS_EIIA_type-2_dom"/>
</dbReference>
<dbReference type="EMBL" id="AJWN02000094">
    <property type="protein sequence ID" value="OEE58454.1"/>
    <property type="molecule type" value="Genomic_DNA"/>
</dbReference>
<evidence type="ECO:0000256" key="5">
    <source>
        <dbReference type="ARBA" id="ARBA00022683"/>
    </source>
</evidence>
<dbReference type="GO" id="GO:0016301">
    <property type="term" value="F:kinase activity"/>
    <property type="evidence" value="ECO:0007669"/>
    <property type="project" value="UniProtKB-KW"/>
</dbReference>
<evidence type="ECO:0000259" key="7">
    <source>
        <dbReference type="PROSITE" id="PS51094"/>
    </source>
</evidence>
<evidence type="ECO:0000313" key="8">
    <source>
        <dbReference type="EMBL" id="OEE58454.1"/>
    </source>
</evidence>
<evidence type="ECO:0000256" key="6">
    <source>
        <dbReference type="ARBA" id="ARBA00022777"/>
    </source>
</evidence>
<dbReference type="GO" id="GO:0005737">
    <property type="term" value="C:cytoplasm"/>
    <property type="evidence" value="ECO:0007669"/>
    <property type="project" value="UniProtKB-SubCell"/>
</dbReference>
<dbReference type="Gene3D" id="3.40.930.10">
    <property type="entry name" value="Mannitol-specific EII, Chain A"/>
    <property type="match status" value="1"/>
</dbReference>
<proteinExistence type="predicted"/>
<evidence type="ECO:0000256" key="4">
    <source>
        <dbReference type="ARBA" id="ARBA00022679"/>
    </source>
</evidence>
<dbReference type="Proteomes" id="UP000095039">
    <property type="component" value="Unassembled WGS sequence"/>
</dbReference>